<dbReference type="Gene3D" id="2.30.42.10">
    <property type="match status" value="1"/>
</dbReference>
<keyword evidence="3" id="KW-0732">Signal</keyword>
<name>A0A1V9YH36_ACHHY</name>
<dbReference type="InterPro" id="IPR001478">
    <property type="entry name" value="PDZ"/>
</dbReference>
<evidence type="ECO:0000256" key="3">
    <source>
        <dbReference type="SAM" id="SignalP"/>
    </source>
</evidence>
<dbReference type="InterPro" id="IPR001849">
    <property type="entry name" value="PH_domain"/>
</dbReference>
<feature type="signal peptide" evidence="3">
    <location>
        <begin position="1"/>
        <end position="22"/>
    </location>
</feature>
<dbReference type="GO" id="GO:0045053">
    <property type="term" value="P:protein retention in Golgi apparatus"/>
    <property type="evidence" value="ECO:0007669"/>
    <property type="project" value="TreeGrafter"/>
</dbReference>
<sequence length="4268" mass="470744">MIQRALALMLQRLLGKFLSLDAAQLELSIWDGDLTFTDLQLHGRGKVGALQVQIPWRALWSQPVIVRAQHIRIFAHANSTNATSDAPTIVNDDPQDKTYLSKLLACIISNVQIELEDIEIRYECLEDSVEKTPGSVVCAIDRVVLQNTDGNWIPTFIDPAGGAKETRKRLQVHNISAYVVPYASFEDAPTAAPYYVFHNWSSDVKATLSYQSAGAAIPDVELGIVLHQSASAPTPCSTCRSVSVQPDVLTFHLESVHVDVLCAVLNEVQAPYDHFDKLTELTAATRNNQGFVAVLTYAKQWLLADVDAAMDLHAASADSDDDDDDLFQDAVSPPSLTLAVTIPSPVHLSIFPRSTSPDDEYNYTTDRLHWILAIDGTRVLWRQSCVETEVQVDIHAISLQECAAARGAVSLLHVARESDGPWLALVCRVPEYESRLVGAQPALRWRMTHAMHLIVSEASCWKWNELVSPVWQWWERWGALYPSKAAAAPPEPQLPALLPLVDVELRAITVELSIAEPQPFVLGCHVDAFAVTTVETALVTSTVQWDALRLYSTTAAEQHTMWACPATAIVLTSPTRAAWLPSQHLCAHTFVSGPVIPVAAAPDGFAAHFATTGPEESMYTLDMELPAVSLEVSQDEFRHVHVLLGKWTHGDHRAPSPQSSPHCAWVPQQYAQWAVTASVPSVLLTALDGNGVAWGRARLDGLCATSRSCSSLWQMALAVDAVAVTDAPTGQSILHLATATSVEFARCPRSGFAFSDKMTLRGLALDVVKLRAARIQAALYLPFLGTLVEWLAIGELHAALAAGPAPPPEPKASPATRTPRDTIHNTRQLHVALPQGFTLDLLYVPDGSDGTENAVRMSTLSSTHLTLSCFGYEPYCDVTMDVRGSAKELVLIDNSQPVVTDAAPLAHSRVIGASGDAPQHVDFRMHTAHADAASALATSTLQLRLDSVAIVYLHRVYKQLSHYLRDAVLPKLLWAPLSLQQRRAVHAWHDEEMDEDDGVPVAPEVLAEFHLEVVAHDLSLALPRNSFAPDALVLRSSSGSLTTVHAGVEPSVFVQSGLFLDEEDGPALDPLATPVRGPAAAPRLQELRRRELRNLRRLVKSQRAQLLVSRGQLLADHKTALRQKHHYMHQGGLDAESSAIVAQANQACAILSAKFDAVEENLASLQTHLAFLETEIEATRSVDEETVLQRVRNGRYRSRSIEDIEESVSNMPQYTVGSLFGAEDAAFHDATEAGPAEQLPWLAIELIGLSGATADGMMFEHAICSLAVDYKDQLKRVCDDTINYPILVINVLLNEWSIRMQELQYAAILGLIRENFKEVNGVVNEDTWPLCSECGGFHVESDGCDVEWLRVPVRVVDASLTLVKQLQAPEMTSTLRFEELQMLLTMRTSDVMDLHLCTEALSIVDAAGQEIVRPMQAFAEVAQPQVALHAQTNWTDGVYKVHVCRSHVLVVPASLQLISSFFAWPFWAESPAAELAFVAPPLFDWKLMEVHVVFDKKSCFYLLEDLAVATTRTLVLMAEVHFEYTMTQDVAARASATKMDLSVEQRGFYFSSLPDLHIDVDFPLMNPFTLQFMHLMQYVHGDTLDATQRNAVSLHADKSAAVVQPVEARLSIQDFMLLGNIFHTYSTASVADTRCGPELNYVEEQPRLLNDRLLADVGSMRVVLVNNSLGVPIADLVMSEIECQYEALLDEGASVSVGGILHCNYFNNSIYRWEPLVEPFEVQSISAMADTVQVKVNLPFTLNVNMTPAMAPLLSMEALHTMDAVTTGEKVTTPFWLQNSLGSAIKFSFAHGQSFIQKTVDHGQLVPIDCRDKSTHLRTFDKASEVDSLIYHKSNLTASHSLYVWVADTKWASVQPVAVDVVGNVAINMKRTDEAGEDALEPPVIVAEVSLQEDGSKLIHLHSQVLLRNETAMPLMLWGFSPPGLVEEWVVDRDATSYVPLHLIHPDARLSLRPSCDADYAPLASSFGVFETDIKSANVSFATAKRRFIKAGTCACKFKEATGLPQPLGRQLLPGFLVRDLPAWQCVYDVDAFVLLNTSMGGDRAKPNHRRLSTASSVPDDDCAVEEDVFSLFDDEPATPGAKNVVAIDVLEEAKHAKQGQTSGDPIFAHILTLKPYLTLHNRLASPVAYRVLAQSLQLVAEGILQVGDMLPLFQVNCAEDVFVSFRLENYRWSEPFNVVTAKTAIPFREAIDGITLKGRIFPDATTYKDTQGPVPELQLRLKRKDRDIVVYSALWIVNHTGLPLEYCDSMSRNPKTLEQAMTYLHARPGATLSTRFVPSASKRRSLLSPVSPVHQRARDEELRRFEKPALIVPVALYLVVQQAKELFNSHRYFGTQSPYVKASLYIPRQDAKTDSLVESLYCYATTRAVANGGTQPVFEVEHGNTLYLPFPKDTRLYQLPNASVIVEVHSSWLGADTTLGLVNIPLMDVLSRREFYAGFEWHPLVKRRVTRRATTATPGGQLLLSVSVATTHQMPSEDQPTWGTIATTPRGTSARVAPGVSARSLALPLEPFDLVVYLSTNRFASVTVSVQPSTLLVDVIQKVLALGGLSAGSVIVPSEYVFLELVLPRFVSLRSAGRPEGDRWYGAMLSDLDEPVRHVGRKYGVHLCHRSALNTLRLYDESSTASVHHSTPRALVLNRQQSFPAQARPVEWGEVINFGSRAGTASNWDVLRVRTSRCTWSEPVRIHRNAMGNSGVAQQITLVEAGATSRKQYELALWSAYGTGAFADTIVTTIVPRYVLINRTSFPLWFRQHECNVVSTLPLQALQAYHWDKADAPKKSLQVTFASNAMEWSGPFALHSLGTTYLKLRGKDDPHSIYILQAQLELVGGSIVCVFCDESKRWPPYRIDNFTSFRLHFHQAMWGEDVWDEVGPRSSVPYSWDSHEGSLSVSADGGQTHVLERFLEVRFMQVQSSLSSVDASNAIVDTKEYNLDAMQKHKRLQLTRSLPASLFNGGCAREGVLLKKDNAFNWSKRYFRVHEHMVYYFLTDTDHALRGVIDLGLGSSIAVKGWAKAAPRKSATASLNPLRAMSKSISDTLFGEEQSSDPFMNIALKMQSVEFAVWLATLLRRTSWLEAKARDWLGALAATDLTPTQLFLAAGRDIVQLILDEDLAPSRNHAGATAQHLLQCGMLMVWNPPPDMDVDNIVFEDADVLYRVSIPTPPPTPTTSFTLLTPAKSYSLRTESPEETREWCVALRQAIVLAMDAVHEAQRRRHEKARPKDDKAGATTKTYVHARVRADGPTKVLELTEGGEEDDDGLPKDAASLRAPEDSALVPTPAVSLFQHVTVQCTLHSVGLSCVNATPMEVLYVSLQGLTCQFHRHETKMRFAITVRDIQADNQVPDATFTTMLCPKEIPATDDGPSSFHCDDCRAEHPSAAVAFHFCCGWSNEQGSTDYFEYCSFHLLPMMLQLDEELVSVLRTFLMQVIYQQQGAGQKYLNTTAMDVAPLLTARQVASDFKTCMESSELDPLHNVALLESATTSTSSERKVYFALLHIHPVELDLTFRSDIISGTRMLQNSVSTVRTETVEHSTTDEDGNHVPETVAAWIPSLSMHVPDLDNAPIRLNALIVEHAFGTSGEVTRRVTKYYTRQLWKQVHKVLGSFDFLGNPAGLLDHLGTAVRDLIVEPIQGARTGTGITGTGVGFGKGLAKGATSFVTNFIDGTSDATSKVTGTFGQGLATMSFDDHYQQARAKARRRHVRGFKEGIIQGSRELTLGMVEGVTGVVLNPIRGAQTDGAVGFLKGTVTGLLGLPMKPVAGVFDFASRATQGIRNRSLAYGRQGLRVRLPRVFGRYNELRCYKEEDVAAHLLVSKTGTDEKIIFHARLEQHVAADQLARKAKLAQQTPPFLPLHRHVLRMERFESDTADADAGAKATYAVVFAKKALGLELETDFYNESVVIKNCLDRSSVQSATTASRDVTQKLLQPGDVIVQIGDVDVRRIGFRETIDLIKGAARPVTITFESAEVIVAPSGDSSDDGSPRDKMFVYSPSTRSMPPTPSVYSKLKVTQVHWVIITDTRVLYVQWAPEASHADAVLEWSAPLQYIHDVDATTDAIRLHLRVGVNSLFTGPLTRPAWRHETLQAVEAMKTFGSVMRQSFRSETADVQEVYPSDTSFSGHLRVGFGTGNKRRRWCVLCRNCLYLFTPHSPRVLKYIIPLGRIALEKDAAPLAWTLKGLLPHEALHFCSVDGPVVGQRMDMHVHLAAEKADDVEMWMSALTHAAGKGLRHSKGTRFYAPSDATTLSIGCHEAKPHVVHGLADALRKTLAVFKA</sequence>
<feature type="chain" id="PRO_5012054230" evidence="3">
    <location>
        <begin position="23"/>
        <end position="4268"/>
    </location>
</feature>
<evidence type="ECO:0000256" key="2">
    <source>
        <dbReference type="SAM" id="Coils"/>
    </source>
</evidence>
<protein>
    <submittedName>
        <fullName evidence="6">Vacuolar protein sorting-associated protein</fullName>
    </submittedName>
</protein>
<dbReference type="SUPFAM" id="SSF49562">
    <property type="entry name" value="C2 domain (Calcium/lipid-binding domain, CaLB)"/>
    <property type="match status" value="1"/>
</dbReference>
<comment type="caution">
    <text evidence="6">The sequence shown here is derived from an EMBL/GenBank/DDBJ whole genome shotgun (WGS) entry which is preliminary data.</text>
</comment>
<evidence type="ECO:0000313" key="6">
    <source>
        <dbReference type="EMBL" id="OQR85043.1"/>
    </source>
</evidence>
<evidence type="ECO:0000259" key="4">
    <source>
        <dbReference type="PROSITE" id="PS50003"/>
    </source>
</evidence>
<accession>A0A1V9YH36</accession>
<organism evidence="6 7">
    <name type="scientific">Achlya hypogyna</name>
    <name type="common">Oomycete</name>
    <name type="synonym">Protoachlya hypogyna</name>
    <dbReference type="NCBI Taxonomy" id="1202772"/>
    <lineage>
        <taxon>Eukaryota</taxon>
        <taxon>Sar</taxon>
        <taxon>Stramenopiles</taxon>
        <taxon>Oomycota</taxon>
        <taxon>Saprolegniomycetes</taxon>
        <taxon>Saprolegniales</taxon>
        <taxon>Achlyaceae</taxon>
        <taxon>Achlya</taxon>
    </lineage>
</organism>
<dbReference type="PROSITE" id="PS50003">
    <property type="entry name" value="PH_DOMAIN"/>
    <property type="match status" value="1"/>
</dbReference>
<evidence type="ECO:0000256" key="1">
    <source>
        <dbReference type="ARBA" id="ARBA00006545"/>
    </source>
</evidence>
<dbReference type="InterPro" id="IPR036034">
    <property type="entry name" value="PDZ_sf"/>
</dbReference>
<dbReference type="Gene3D" id="2.30.29.30">
    <property type="entry name" value="Pleckstrin-homology domain (PH domain)/Phosphotyrosine-binding domain (PTB)"/>
    <property type="match status" value="2"/>
</dbReference>
<dbReference type="Pfam" id="PF25036">
    <property type="entry name" value="VPS13_VAB"/>
    <property type="match status" value="2"/>
</dbReference>
<dbReference type="OrthoDB" id="428159at2759"/>
<dbReference type="InterPro" id="IPR026847">
    <property type="entry name" value="VPS13"/>
</dbReference>
<dbReference type="SMART" id="SM00233">
    <property type="entry name" value="PH"/>
    <property type="match status" value="2"/>
</dbReference>
<dbReference type="GO" id="GO:0006623">
    <property type="term" value="P:protein targeting to vacuole"/>
    <property type="evidence" value="ECO:0007669"/>
    <property type="project" value="TreeGrafter"/>
</dbReference>
<dbReference type="PANTHER" id="PTHR16166">
    <property type="entry name" value="VACUOLAR PROTEIN SORTING-ASSOCIATED PROTEIN VPS13"/>
    <property type="match status" value="1"/>
</dbReference>
<dbReference type="PROSITE" id="PS50106">
    <property type="entry name" value="PDZ"/>
    <property type="match status" value="1"/>
</dbReference>
<dbReference type="InterPro" id="IPR011993">
    <property type="entry name" value="PH-like_dom_sf"/>
</dbReference>
<evidence type="ECO:0000259" key="5">
    <source>
        <dbReference type="PROSITE" id="PS50106"/>
    </source>
</evidence>
<dbReference type="InterPro" id="IPR035892">
    <property type="entry name" value="C2_domain_sf"/>
</dbReference>
<keyword evidence="2" id="KW-0175">Coiled coil</keyword>
<dbReference type="SUPFAM" id="SSF50729">
    <property type="entry name" value="PH domain-like"/>
    <property type="match status" value="2"/>
</dbReference>
<keyword evidence="7" id="KW-1185">Reference proteome</keyword>
<dbReference type="SUPFAM" id="SSF50156">
    <property type="entry name" value="PDZ domain-like"/>
    <property type="match status" value="1"/>
</dbReference>
<dbReference type="SMART" id="SM00228">
    <property type="entry name" value="PDZ"/>
    <property type="match status" value="1"/>
</dbReference>
<proteinExistence type="inferred from homology"/>
<reference evidence="6 7" key="1">
    <citation type="journal article" date="2014" name="Genome Biol. Evol.">
        <title>The secreted proteins of Achlya hypogyna and Thraustotheca clavata identify the ancestral oomycete secretome and reveal gene acquisitions by horizontal gene transfer.</title>
        <authorList>
            <person name="Misner I."/>
            <person name="Blouin N."/>
            <person name="Leonard G."/>
            <person name="Richards T.A."/>
            <person name="Lane C.E."/>
        </authorList>
    </citation>
    <scope>NUCLEOTIDE SEQUENCE [LARGE SCALE GENOMIC DNA]</scope>
    <source>
        <strain evidence="6 7">ATCC 48635</strain>
    </source>
</reference>
<dbReference type="PANTHER" id="PTHR16166:SF93">
    <property type="entry name" value="INTERMEMBRANE LIPID TRANSFER PROTEIN VPS13"/>
    <property type="match status" value="1"/>
</dbReference>
<dbReference type="InterPro" id="IPR009543">
    <property type="entry name" value="VPS13_VAB"/>
</dbReference>
<feature type="domain" description="PDZ" evidence="5">
    <location>
        <begin position="3906"/>
        <end position="3964"/>
    </location>
</feature>
<dbReference type="EMBL" id="JNBR01001827">
    <property type="protein sequence ID" value="OQR85043.1"/>
    <property type="molecule type" value="Genomic_DNA"/>
</dbReference>
<feature type="domain" description="PH" evidence="4">
    <location>
        <begin position="2955"/>
        <end position="3201"/>
    </location>
</feature>
<comment type="similarity">
    <text evidence="1">Belongs to the VPS13 family.</text>
</comment>
<dbReference type="Proteomes" id="UP000243579">
    <property type="component" value="Unassembled WGS sequence"/>
</dbReference>
<evidence type="ECO:0000313" key="7">
    <source>
        <dbReference type="Proteomes" id="UP000243579"/>
    </source>
</evidence>
<feature type="coiled-coil region" evidence="2">
    <location>
        <begin position="1141"/>
        <end position="1175"/>
    </location>
</feature>
<gene>
    <name evidence="6" type="ORF">ACHHYP_12419</name>
</gene>